<name>A0A375GJ55_9BURK</name>
<dbReference type="AlphaFoldDB" id="A0A375GJ55"/>
<dbReference type="EMBL" id="OGUS01000084">
    <property type="protein sequence ID" value="SPC07794.1"/>
    <property type="molecule type" value="Genomic_DNA"/>
</dbReference>
<dbReference type="GO" id="GO:0055085">
    <property type="term" value="P:transmembrane transport"/>
    <property type="evidence" value="ECO:0007669"/>
    <property type="project" value="InterPro"/>
</dbReference>
<dbReference type="SUPFAM" id="SSF161098">
    <property type="entry name" value="MetI-like"/>
    <property type="match status" value="1"/>
</dbReference>
<feature type="transmembrane region" description="Helical" evidence="7">
    <location>
        <begin position="50"/>
        <end position="72"/>
    </location>
</feature>
<comment type="similarity">
    <text evidence="7">Belongs to the binding-protein-dependent transport system permease family.</text>
</comment>
<comment type="caution">
    <text evidence="10">The sequence shown here is derived from an EMBL/GenBank/DDBJ whole genome shotgun (WGS) entry which is preliminary data.</text>
</comment>
<reference evidence="11" key="1">
    <citation type="submission" date="2018-01" db="EMBL/GenBank/DDBJ databases">
        <authorList>
            <person name="Gaut B.S."/>
            <person name="Morton B.R."/>
            <person name="Clegg M.T."/>
            <person name="Duvall M.R."/>
        </authorList>
    </citation>
    <scope>NUCLEOTIDE SEQUENCE [LARGE SCALE GENOMIC DNA]</scope>
</reference>
<dbReference type="EMBL" id="OGUS01000143">
    <property type="protein sequence ID" value="SPC24371.1"/>
    <property type="molecule type" value="Genomic_DNA"/>
</dbReference>
<keyword evidence="6 7" id="KW-0472">Membrane</keyword>
<evidence type="ECO:0000256" key="3">
    <source>
        <dbReference type="ARBA" id="ARBA00022475"/>
    </source>
</evidence>
<dbReference type="CDD" id="cd06261">
    <property type="entry name" value="TM_PBP2"/>
    <property type="match status" value="1"/>
</dbReference>
<dbReference type="PROSITE" id="PS50928">
    <property type="entry name" value="ABC_TM1"/>
    <property type="match status" value="1"/>
</dbReference>
<dbReference type="InterPro" id="IPR025966">
    <property type="entry name" value="OppC_N"/>
</dbReference>
<dbReference type="GO" id="GO:0005886">
    <property type="term" value="C:plasma membrane"/>
    <property type="evidence" value="ECO:0007669"/>
    <property type="project" value="UniProtKB-SubCell"/>
</dbReference>
<feature type="domain" description="ABC transmembrane type-1" evidence="8">
    <location>
        <begin position="111"/>
        <end position="301"/>
    </location>
</feature>
<evidence type="ECO:0000256" key="1">
    <source>
        <dbReference type="ARBA" id="ARBA00004651"/>
    </source>
</evidence>
<organism evidence="10">
    <name type="scientific">Cupriavidus oxalaticus</name>
    <dbReference type="NCBI Taxonomy" id="96344"/>
    <lineage>
        <taxon>Bacteria</taxon>
        <taxon>Pseudomonadati</taxon>
        <taxon>Pseudomonadota</taxon>
        <taxon>Betaproteobacteria</taxon>
        <taxon>Burkholderiales</taxon>
        <taxon>Burkholderiaceae</taxon>
        <taxon>Cupriavidus</taxon>
    </lineage>
</organism>
<evidence type="ECO:0000256" key="7">
    <source>
        <dbReference type="RuleBase" id="RU363032"/>
    </source>
</evidence>
<dbReference type="PANTHER" id="PTHR43386:SF1">
    <property type="entry name" value="D,D-DIPEPTIDE TRANSPORT SYSTEM PERMEASE PROTEIN DDPC-RELATED"/>
    <property type="match status" value="1"/>
</dbReference>
<dbReference type="InterPro" id="IPR050366">
    <property type="entry name" value="BP-dependent_transpt_permease"/>
</dbReference>
<feature type="transmembrane region" description="Helical" evidence="7">
    <location>
        <begin position="275"/>
        <end position="297"/>
    </location>
</feature>
<dbReference type="GeneID" id="303489195"/>
<dbReference type="InterPro" id="IPR000515">
    <property type="entry name" value="MetI-like"/>
</dbReference>
<evidence type="ECO:0000313" key="9">
    <source>
        <dbReference type="EMBL" id="SPC07794.1"/>
    </source>
</evidence>
<dbReference type="RefSeq" id="WP_063239222.1">
    <property type="nucleotide sequence ID" value="NZ_CP032518.1"/>
</dbReference>
<protein>
    <submittedName>
        <fullName evidence="10">Dipeptide transport system permease protein DppC</fullName>
    </submittedName>
</protein>
<dbReference type="Proteomes" id="UP000256862">
    <property type="component" value="Plasmid CO2235_mp"/>
</dbReference>
<evidence type="ECO:0000259" key="8">
    <source>
        <dbReference type="PROSITE" id="PS50928"/>
    </source>
</evidence>
<evidence type="ECO:0000256" key="4">
    <source>
        <dbReference type="ARBA" id="ARBA00022692"/>
    </source>
</evidence>
<feature type="transmembrane region" description="Helical" evidence="7">
    <location>
        <begin position="160"/>
        <end position="185"/>
    </location>
</feature>
<evidence type="ECO:0000313" key="10">
    <source>
        <dbReference type="EMBL" id="SPC24371.1"/>
    </source>
</evidence>
<dbReference type="Gene3D" id="1.10.3720.10">
    <property type="entry name" value="MetI-like"/>
    <property type="match status" value="1"/>
</dbReference>
<keyword evidence="3" id="KW-1003">Cell membrane</keyword>
<keyword evidence="2 7" id="KW-0813">Transport</keyword>
<sequence>MAPPTVDPQAASATLPAALPAALPGTLPRSARQRQPRFALLRRLFRDKPLGAAGAVICAVFLFCGVFADLLAPYGMNEINMMARLQPPSWAHPFGTDNLGRDMFSRCLYGARLSVVIGLSAATLATVISLLLGILTGYLGGKFDLVVQRMVDAWMSFPDLVILIVVVSVLGPGSWQIVCTLGLLLGIGGSRIVRSAVVSVRENMYVHAAQSMGASTSRILWRHILPNVLPPVIVLFTTRVGTAILAESGLSFLGLGVPPPAPTWGGMLSGDGRTFMFQGPWLALAPGACLTIVVYAINVYGDALRDLLDPRMRGSR</sequence>
<feature type="transmembrane region" description="Helical" evidence="7">
    <location>
        <begin position="113"/>
        <end position="140"/>
    </location>
</feature>
<accession>A0A375GJ55</accession>
<proteinExistence type="inferred from homology"/>
<evidence type="ECO:0000256" key="2">
    <source>
        <dbReference type="ARBA" id="ARBA00022448"/>
    </source>
</evidence>
<comment type="subcellular location">
    <subcellularLocation>
        <location evidence="1 7">Cell membrane</location>
        <topology evidence="1 7">Multi-pass membrane protein</topology>
    </subcellularLocation>
</comment>
<evidence type="ECO:0000256" key="6">
    <source>
        <dbReference type="ARBA" id="ARBA00023136"/>
    </source>
</evidence>
<reference evidence="10" key="2">
    <citation type="submission" date="2018-01" db="EMBL/GenBank/DDBJ databases">
        <authorList>
            <person name="Clerissi C."/>
        </authorList>
    </citation>
    <scope>NUCLEOTIDE SEQUENCE</scope>
    <source>
        <strain evidence="10">Cupriavidus oxalaticus LMG 2235</strain>
    </source>
</reference>
<evidence type="ECO:0000256" key="5">
    <source>
        <dbReference type="ARBA" id="ARBA00022989"/>
    </source>
</evidence>
<evidence type="ECO:0000313" key="11">
    <source>
        <dbReference type="Proteomes" id="UP000256862"/>
    </source>
</evidence>
<dbReference type="InterPro" id="IPR035906">
    <property type="entry name" value="MetI-like_sf"/>
</dbReference>
<dbReference type="PANTHER" id="PTHR43386">
    <property type="entry name" value="OLIGOPEPTIDE TRANSPORT SYSTEM PERMEASE PROTEIN APPC"/>
    <property type="match status" value="1"/>
</dbReference>
<feature type="transmembrane region" description="Helical" evidence="7">
    <location>
        <begin position="228"/>
        <end position="255"/>
    </location>
</feature>
<keyword evidence="4 7" id="KW-0812">Transmembrane</keyword>
<keyword evidence="5 7" id="KW-1133">Transmembrane helix</keyword>
<dbReference type="Pfam" id="PF12911">
    <property type="entry name" value="OppC_N"/>
    <property type="match status" value="1"/>
</dbReference>
<dbReference type="Pfam" id="PF00528">
    <property type="entry name" value="BPD_transp_1"/>
    <property type="match status" value="1"/>
</dbReference>
<gene>
    <name evidence="10" type="primary">dppC</name>
    <name evidence="10" type="ORF">CO2235_MP80251</name>
    <name evidence="9" type="ORF">CO2235_U770236</name>
</gene>